<keyword evidence="5" id="KW-1185">Reference proteome</keyword>
<evidence type="ECO:0000259" key="3">
    <source>
        <dbReference type="PROSITE" id="PS50158"/>
    </source>
</evidence>
<feature type="compositionally biased region" description="Basic and acidic residues" evidence="2">
    <location>
        <begin position="130"/>
        <end position="144"/>
    </location>
</feature>
<comment type="caution">
    <text evidence="4">The sequence shown here is derived from an EMBL/GenBank/DDBJ whole genome shotgun (WGS) entry which is preliminary data.</text>
</comment>
<accession>A0A0K9PB19</accession>
<dbReference type="SMART" id="SM00343">
    <property type="entry name" value="ZnF_C2HC"/>
    <property type="match status" value="1"/>
</dbReference>
<dbReference type="Pfam" id="PF03732">
    <property type="entry name" value="Retrotrans_gag"/>
    <property type="match status" value="1"/>
</dbReference>
<organism evidence="4 5">
    <name type="scientific">Zostera marina</name>
    <name type="common">Eelgrass</name>
    <dbReference type="NCBI Taxonomy" id="29655"/>
    <lineage>
        <taxon>Eukaryota</taxon>
        <taxon>Viridiplantae</taxon>
        <taxon>Streptophyta</taxon>
        <taxon>Embryophyta</taxon>
        <taxon>Tracheophyta</taxon>
        <taxon>Spermatophyta</taxon>
        <taxon>Magnoliopsida</taxon>
        <taxon>Liliopsida</taxon>
        <taxon>Zosteraceae</taxon>
        <taxon>Zostera</taxon>
    </lineage>
</organism>
<feature type="region of interest" description="Disordered" evidence="2">
    <location>
        <begin position="126"/>
        <end position="147"/>
    </location>
</feature>
<dbReference type="Pfam" id="PF00098">
    <property type="entry name" value="zf-CCHC"/>
    <property type="match status" value="1"/>
</dbReference>
<dbReference type="SUPFAM" id="SSF50630">
    <property type="entry name" value="Acid proteases"/>
    <property type="match status" value="1"/>
</dbReference>
<dbReference type="GO" id="GO:0008270">
    <property type="term" value="F:zinc ion binding"/>
    <property type="evidence" value="ECO:0007669"/>
    <property type="project" value="UniProtKB-KW"/>
</dbReference>
<dbReference type="PANTHER" id="PTHR15503:SF44">
    <property type="entry name" value="CCHC-TYPE DOMAIN-CONTAINING PROTEIN"/>
    <property type="match status" value="1"/>
</dbReference>
<dbReference type="GO" id="GO:0003676">
    <property type="term" value="F:nucleic acid binding"/>
    <property type="evidence" value="ECO:0007669"/>
    <property type="project" value="InterPro"/>
</dbReference>
<dbReference type="Pfam" id="PF08284">
    <property type="entry name" value="RVP_2"/>
    <property type="match status" value="1"/>
</dbReference>
<dbReference type="Proteomes" id="UP000036987">
    <property type="component" value="Unassembled WGS sequence"/>
</dbReference>
<dbReference type="InterPro" id="IPR032567">
    <property type="entry name" value="RTL1-rel"/>
</dbReference>
<dbReference type="AlphaFoldDB" id="A0A0K9PB19"/>
<dbReference type="STRING" id="29655.A0A0K9PB19"/>
<dbReference type="Gene3D" id="2.40.70.10">
    <property type="entry name" value="Acid Proteases"/>
    <property type="match status" value="1"/>
</dbReference>
<evidence type="ECO:0000256" key="2">
    <source>
        <dbReference type="SAM" id="MobiDB-lite"/>
    </source>
</evidence>
<dbReference type="CDD" id="cd00303">
    <property type="entry name" value="retropepsin_like"/>
    <property type="match status" value="1"/>
</dbReference>
<dbReference type="InterPro" id="IPR021109">
    <property type="entry name" value="Peptidase_aspartic_dom_sf"/>
</dbReference>
<dbReference type="InterPro" id="IPR001878">
    <property type="entry name" value="Znf_CCHC"/>
</dbReference>
<dbReference type="EMBL" id="LFYR01000981">
    <property type="protein sequence ID" value="KMZ66283.1"/>
    <property type="molecule type" value="Genomic_DNA"/>
</dbReference>
<gene>
    <name evidence="4" type="ORF">ZOSMA_2G02950</name>
</gene>
<keyword evidence="1" id="KW-0479">Metal-binding</keyword>
<sequence length="393" mass="44307">MLREFAKAWWRSTKALRFEVGEQISWLEFKGEFEAQFIPPHLKEEAQDQFCDLVQGNMSVKEYAGEFFHLERHFTTLCANEAGRVRKFISGLQYGLQTKVMVSQPDTLHKAVTCAYTMDEVFKKGSNKRRQLEEGPSKKPRTTEKVTPTTVIGGNTCQMCHRYHPGRVCYKISGACFKCGGMGHQLKDCPGRTNDEQRKKVTAKAFAVTNESTENSNEVVTGVGLIEGHVARVLYDSGSSHSFISELFSQVLKRSKQRLSYELRVSTPLGGIAKMGQYLSGVDINLGGHEMNADLIILAMSDFDVILGMDWLSKHYATIHCKDRKVEFFQSGLRRVVLHGVRDPNHRPIVSAMGVNKIIQNGGYAILYHLEVPSKLTIDLTDIEVAREFTEVF</sequence>
<keyword evidence="1" id="KW-0862">Zinc</keyword>
<protein>
    <recommendedName>
        <fullName evidence="3">CCHC-type domain-containing protein</fullName>
    </recommendedName>
</protein>
<dbReference type="Gene3D" id="4.10.60.10">
    <property type="entry name" value="Zinc finger, CCHC-type"/>
    <property type="match status" value="1"/>
</dbReference>
<feature type="domain" description="CCHC-type" evidence="3">
    <location>
        <begin position="176"/>
        <end position="190"/>
    </location>
</feature>
<keyword evidence="1" id="KW-0863">Zinc-finger</keyword>
<dbReference type="PROSITE" id="PS50158">
    <property type="entry name" value="ZF_CCHC"/>
    <property type="match status" value="1"/>
</dbReference>
<dbReference type="OrthoDB" id="786726at2759"/>
<name>A0A0K9PB19_ZOSMR</name>
<proteinExistence type="predicted"/>
<dbReference type="PANTHER" id="PTHR15503">
    <property type="entry name" value="LDOC1 RELATED"/>
    <property type="match status" value="1"/>
</dbReference>
<evidence type="ECO:0000313" key="4">
    <source>
        <dbReference type="EMBL" id="KMZ66283.1"/>
    </source>
</evidence>
<evidence type="ECO:0000256" key="1">
    <source>
        <dbReference type="PROSITE-ProRule" id="PRU00047"/>
    </source>
</evidence>
<evidence type="ECO:0000313" key="5">
    <source>
        <dbReference type="Proteomes" id="UP000036987"/>
    </source>
</evidence>
<reference evidence="5" key="1">
    <citation type="journal article" date="2016" name="Nature">
        <title>The genome of the seagrass Zostera marina reveals angiosperm adaptation to the sea.</title>
        <authorList>
            <person name="Olsen J.L."/>
            <person name="Rouze P."/>
            <person name="Verhelst B."/>
            <person name="Lin Y.-C."/>
            <person name="Bayer T."/>
            <person name="Collen J."/>
            <person name="Dattolo E."/>
            <person name="De Paoli E."/>
            <person name="Dittami S."/>
            <person name="Maumus F."/>
            <person name="Michel G."/>
            <person name="Kersting A."/>
            <person name="Lauritano C."/>
            <person name="Lohaus R."/>
            <person name="Toepel M."/>
            <person name="Tonon T."/>
            <person name="Vanneste K."/>
            <person name="Amirebrahimi M."/>
            <person name="Brakel J."/>
            <person name="Bostroem C."/>
            <person name="Chovatia M."/>
            <person name="Grimwood J."/>
            <person name="Jenkins J.W."/>
            <person name="Jueterbock A."/>
            <person name="Mraz A."/>
            <person name="Stam W.T."/>
            <person name="Tice H."/>
            <person name="Bornberg-Bauer E."/>
            <person name="Green P.J."/>
            <person name="Pearson G.A."/>
            <person name="Procaccini G."/>
            <person name="Duarte C.M."/>
            <person name="Schmutz J."/>
            <person name="Reusch T.B.H."/>
            <person name="Van de Peer Y."/>
        </authorList>
    </citation>
    <scope>NUCLEOTIDE SEQUENCE [LARGE SCALE GENOMIC DNA]</scope>
    <source>
        <strain evidence="5">cv. Finnish</strain>
    </source>
</reference>
<dbReference type="InterPro" id="IPR005162">
    <property type="entry name" value="Retrotrans_gag_dom"/>
</dbReference>
<dbReference type="OMA" id="ARPQNMQ"/>